<evidence type="ECO:0000256" key="3">
    <source>
        <dbReference type="ARBA" id="ARBA00022763"/>
    </source>
</evidence>
<evidence type="ECO:0000256" key="4">
    <source>
        <dbReference type="ARBA" id="ARBA00023172"/>
    </source>
</evidence>
<dbReference type="EMBL" id="LAZR01004004">
    <property type="protein sequence ID" value="KKN12688.1"/>
    <property type="molecule type" value="Genomic_DNA"/>
</dbReference>
<dbReference type="AlphaFoldDB" id="A0A0F9R5H0"/>
<comment type="caution">
    <text evidence="8">The sequence shown here is derived from an EMBL/GenBank/DDBJ whole genome shotgun (WGS) entry which is preliminary data.</text>
</comment>
<dbReference type="NCBIfam" id="TIGR00613">
    <property type="entry name" value="reco"/>
    <property type="match status" value="1"/>
</dbReference>
<dbReference type="InterPro" id="IPR012340">
    <property type="entry name" value="NA-bd_OB-fold"/>
</dbReference>
<keyword evidence="3" id="KW-0227">DNA damage</keyword>
<evidence type="ECO:0000256" key="5">
    <source>
        <dbReference type="ARBA" id="ARBA00023204"/>
    </source>
</evidence>
<dbReference type="Gene3D" id="1.20.1440.120">
    <property type="entry name" value="Recombination protein O, C-terminal domain"/>
    <property type="match status" value="1"/>
</dbReference>
<keyword evidence="4" id="KW-0233">DNA recombination</keyword>
<keyword evidence="5" id="KW-0234">DNA repair</keyword>
<organism evidence="8">
    <name type="scientific">marine sediment metagenome</name>
    <dbReference type="NCBI Taxonomy" id="412755"/>
    <lineage>
        <taxon>unclassified sequences</taxon>
        <taxon>metagenomes</taxon>
        <taxon>ecological metagenomes</taxon>
    </lineage>
</organism>
<protein>
    <recommendedName>
        <fullName evidence="2">DNA repair protein RecO</fullName>
    </recommendedName>
    <alternativeName>
        <fullName evidence="6">Recombination protein O</fullName>
    </alternativeName>
</protein>
<dbReference type="GO" id="GO:0006302">
    <property type="term" value="P:double-strand break repair"/>
    <property type="evidence" value="ECO:0007669"/>
    <property type="project" value="TreeGrafter"/>
</dbReference>
<dbReference type="InterPro" id="IPR003717">
    <property type="entry name" value="RecO"/>
</dbReference>
<accession>A0A0F9R5H0</accession>
<sequence length="239" mass="27349">MKVELTPAFVLHQRPYRENSALLDVFSEQYGRVSIVAKGLNQKRGNKAGLLQLYQPLLLSWFGHGDLFTLTAVEALSARYILQADAALCGLYINELIVRLLGPHVAEPDVFIAYRRALLGLHQEDNTEIILRLFEKNLLGHLGYGLVLDSESENGQLIEDQRQYYYQADVGLIHWQEGVRLPMVSGRSLRHLITESDFDQQSLQEIKRVMRTVIYFYLGGKPLQSRQLFIDLQQYASNN</sequence>
<dbReference type="InterPro" id="IPR022572">
    <property type="entry name" value="DNA_rep/recomb_RecO_N"/>
</dbReference>
<dbReference type="SUPFAM" id="SSF57863">
    <property type="entry name" value="ArfGap/RecO-like zinc finger"/>
    <property type="match status" value="1"/>
</dbReference>
<comment type="similarity">
    <text evidence="1">Belongs to the RecO family.</text>
</comment>
<dbReference type="Pfam" id="PF11967">
    <property type="entry name" value="RecO_N"/>
    <property type="match status" value="1"/>
</dbReference>
<dbReference type="GO" id="GO:0006310">
    <property type="term" value="P:DNA recombination"/>
    <property type="evidence" value="ECO:0007669"/>
    <property type="project" value="UniProtKB-KW"/>
</dbReference>
<dbReference type="PANTHER" id="PTHR33991">
    <property type="entry name" value="DNA REPAIR PROTEIN RECO"/>
    <property type="match status" value="1"/>
</dbReference>
<dbReference type="HAMAP" id="MF_00201">
    <property type="entry name" value="RecO"/>
    <property type="match status" value="1"/>
</dbReference>
<dbReference type="SUPFAM" id="SSF50249">
    <property type="entry name" value="Nucleic acid-binding proteins"/>
    <property type="match status" value="1"/>
</dbReference>
<evidence type="ECO:0000259" key="7">
    <source>
        <dbReference type="Pfam" id="PF11967"/>
    </source>
</evidence>
<dbReference type="GO" id="GO:0043590">
    <property type="term" value="C:bacterial nucleoid"/>
    <property type="evidence" value="ECO:0007669"/>
    <property type="project" value="TreeGrafter"/>
</dbReference>
<evidence type="ECO:0000256" key="1">
    <source>
        <dbReference type="ARBA" id="ARBA00007452"/>
    </source>
</evidence>
<dbReference type="PANTHER" id="PTHR33991:SF1">
    <property type="entry name" value="DNA REPAIR PROTEIN RECO"/>
    <property type="match status" value="1"/>
</dbReference>
<evidence type="ECO:0000256" key="2">
    <source>
        <dbReference type="ARBA" id="ARBA00021310"/>
    </source>
</evidence>
<dbReference type="InterPro" id="IPR037278">
    <property type="entry name" value="ARFGAP/RecO"/>
</dbReference>
<dbReference type="Pfam" id="PF02565">
    <property type="entry name" value="RecO_C"/>
    <property type="match status" value="1"/>
</dbReference>
<gene>
    <name evidence="8" type="ORF">LCGC14_1013980</name>
</gene>
<evidence type="ECO:0000256" key="6">
    <source>
        <dbReference type="ARBA" id="ARBA00033409"/>
    </source>
</evidence>
<feature type="domain" description="DNA replication/recombination mediator RecO N-terminal" evidence="7">
    <location>
        <begin position="1"/>
        <end position="77"/>
    </location>
</feature>
<dbReference type="Gene3D" id="2.40.50.140">
    <property type="entry name" value="Nucleic acid-binding proteins"/>
    <property type="match status" value="1"/>
</dbReference>
<name>A0A0F9R5H0_9ZZZZ</name>
<reference evidence="8" key="1">
    <citation type="journal article" date="2015" name="Nature">
        <title>Complex archaea that bridge the gap between prokaryotes and eukaryotes.</title>
        <authorList>
            <person name="Spang A."/>
            <person name="Saw J.H."/>
            <person name="Jorgensen S.L."/>
            <person name="Zaremba-Niedzwiedzka K."/>
            <person name="Martijn J."/>
            <person name="Lind A.E."/>
            <person name="van Eijk R."/>
            <person name="Schleper C."/>
            <person name="Guy L."/>
            <person name="Ettema T.J."/>
        </authorList>
    </citation>
    <scope>NUCLEOTIDE SEQUENCE</scope>
</reference>
<proteinExistence type="inferred from homology"/>
<evidence type="ECO:0000313" key="8">
    <source>
        <dbReference type="EMBL" id="KKN12688.1"/>
    </source>
</evidence>
<dbReference type="InterPro" id="IPR042242">
    <property type="entry name" value="RecO_C"/>
</dbReference>